<name>A0A226CXR9_FOLCA</name>
<dbReference type="OrthoDB" id="10040024at2759"/>
<evidence type="ECO:0000256" key="4">
    <source>
        <dbReference type="ARBA" id="ARBA00022989"/>
    </source>
</evidence>
<dbReference type="Pfam" id="PF02104">
    <property type="entry name" value="SURF1"/>
    <property type="match status" value="1"/>
</dbReference>
<accession>A0A226CXR9</accession>
<dbReference type="PROSITE" id="PS50895">
    <property type="entry name" value="SURF1"/>
    <property type="match status" value="1"/>
</dbReference>
<comment type="function">
    <text evidence="6">Probably involved in the biogenesis of the COX complex.</text>
</comment>
<organism evidence="7 8">
    <name type="scientific">Folsomia candida</name>
    <name type="common">Springtail</name>
    <dbReference type="NCBI Taxonomy" id="158441"/>
    <lineage>
        <taxon>Eukaryota</taxon>
        <taxon>Metazoa</taxon>
        <taxon>Ecdysozoa</taxon>
        <taxon>Arthropoda</taxon>
        <taxon>Hexapoda</taxon>
        <taxon>Collembola</taxon>
        <taxon>Entomobryomorpha</taxon>
        <taxon>Isotomoidea</taxon>
        <taxon>Isotomidae</taxon>
        <taxon>Proisotominae</taxon>
        <taxon>Folsomia</taxon>
    </lineage>
</organism>
<evidence type="ECO:0000256" key="5">
    <source>
        <dbReference type="ARBA" id="ARBA00023136"/>
    </source>
</evidence>
<dbReference type="PANTHER" id="PTHR23427:SF2">
    <property type="entry name" value="SURFEIT LOCUS PROTEIN 1"/>
    <property type="match status" value="1"/>
</dbReference>
<keyword evidence="6" id="KW-0999">Mitochondrion inner membrane</keyword>
<dbReference type="GO" id="GO:0033617">
    <property type="term" value="P:mitochondrial respiratory chain complex IV assembly"/>
    <property type="evidence" value="ECO:0007669"/>
    <property type="project" value="TreeGrafter"/>
</dbReference>
<evidence type="ECO:0000256" key="3">
    <source>
        <dbReference type="ARBA" id="ARBA00022692"/>
    </source>
</evidence>
<dbReference type="InterPro" id="IPR045214">
    <property type="entry name" value="Surf1/Surf4"/>
</dbReference>
<evidence type="ECO:0000313" key="8">
    <source>
        <dbReference type="Proteomes" id="UP000198287"/>
    </source>
</evidence>
<protein>
    <recommendedName>
        <fullName evidence="6">SURF1-like protein</fullName>
    </recommendedName>
</protein>
<keyword evidence="6" id="KW-0496">Mitochondrion</keyword>
<reference evidence="7 8" key="1">
    <citation type="submission" date="2015-12" db="EMBL/GenBank/DDBJ databases">
        <title>The genome of Folsomia candida.</title>
        <authorList>
            <person name="Faddeeva A."/>
            <person name="Derks M.F."/>
            <person name="Anvar Y."/>
            <person name="Smit S."/>
            <person name="Van Straalen N."/>
            <person name="Roelofs D."/>
        </authorList>
    </citation>
    <scope>NUCLEOTIDE SEQUENCE [LARGE SCALE GENOMIC DNA]</scope>
    <source>
        <strain evidence="7 8">VU population</strain>
        <tissue evidence="7">Whole body</tissue>
    </source>
</reference>
<evidence type="ECO:0000256" key="1">
    <source>
        <dbReference type="ARBA" id="ARBA00004370"/>
    </source>
</evidence>
<evidence type="ECO:0000256" key="2">
    <source>
        <dbReference type="ARBA" id="ARBA00007165"/>
    </source>
</evidence>
<dbReference type="STRING" id="158441.A0A226CXR9"/>
<comment type="caution">
    <text evidence="7">The sequence shown here is derived from an EMBL/GenBank/DDBJ whole genome shotgun (WGS) entry which is preliminary data.</text>
</comment>
<dbReference type="OMA" id="WYSRDVA"/>
<keyword evidence="4 6" id="KW-1133">Transmembrane helix</keyword>
<evidence type="ECO:0000313" key="7">
    <source>
        <dbReference type="EMBL" id="OXA38125.1"/>
    </source>
</evidence>
<feature type="transmembrane region" description="Helical" evidence="6">
    <location>
        <begin position="95"/>
        <end position="113"/>
    </location>
</feature>
<dbReference type="InterPro" id="IPR002994">
    <property type="entry name" value="Surf1/Shy1"/>
</dbReference>
<dbReference type="PANTHER" id="PTHR23427">
    <property type="entry name" value="SURFEIT LOCUS PROTEIN"/>
    <property type="match status" value="1"/>
</dbReference>
<proteinExistence type="inferred from homology"/>
<keyword evidence="3 6" id="KW-0812">Transmembrane</keyword>
<comment type="caution">
    <text evidence="6">Lacks conserved residue(s) required for the propagation of feature annotation.</text>
</comment>
<comment type="subcellular location">
    <subcellularLocation>
        <location evidence="1">Membrane</location>
    </subcellularLocation>
    <subcellularLocation>
        <location evidence="6">Mitochondrion inner membrane</location>
        <topology evidence="6">Multi-pass membrane protein</topology>
    </subcellularLocation>
</comment>
<evidence type="ECO:0000256" key="6">
    <source>
        <dbReference type="RuleBase" id="RU363076"/>
    </source>
</evidence>
<dbReference type="EMBL" id="LNIX01000048">
    <property type="protein sequence ID" value="OXA38125.1"/>
    <property type="molecule type" value="Genomic_DNA"/>
</dbReference>
<keyword evidence="5 6" id="KW-0472">Membrane</keyword>
<sequence length="338" mass="39044">MLRRFLKKFQSSRFPGLIVVEGVRPARSPTLIIGQSSPLVAAGSPFAIAVRTFSVSCSDRKSFKHKPERPKLKIHTPEELFGEPKGWMNVPPGGYFLLIIPVSTLLLGIWQVFRWRWKLKVIEEMEKVVRATPMDFPVENLDSLNSMEYTKVKLRGRFEYDNEVLMGPRQLFNYSVDIKPTSSGFMGPGSSPTGYHVITPFRVEGQNFSILVNRGWISDRIIRKYKSTEDNIEIVGVVRKEEKRQPFMPKDDGMTSFHIFRDVTRMADKLKTEHVFIDLESIAGMDLSSARLDNLPVPGQTRVTLRNEHVSYFCTWFSLSAITSYMWHRRFILRKHLR</sequence>
<dbReference type="GO" id="GO:0005743">
    <property type="term" value="C:mitochondrial inner membrane"/>
    <property type="evidence" value="ECO:0007669"/>
    <property type="project" value="UniProtKB-SubCell"/>
</dbReference>
<keyword evidence="8" id="KW-1185">Reference proteome</keyword>
<dbReference type="CDD" id="cd06662">
    <property type="entry name" value="SURF1"/>
    <property type="match status" value="1"/>
</dbReference>
<gene>
    <name evidence="7" type="ORF">Fcan01_27095</name>
</gene>
<comment type="similarity">
    <text evidence="2 6">Belongs to the SURF1 family.</text>
</comment>
<dbReference type="Proteomes" id="UP000198287">
    <property type="component" value="Unassembled WGS sequence"/>
</dbReference>
<dbReference type="AlphaFoldDB" id="A0A226CXR9"/>